<evidence type="ECO:0000259" key="2">
    <source>
        <dbReference type="Pfam" id="PF26061"/>
    </source>
</evidence>
<feature type="signal peptide" evidence="1">
    <location>
        <begin position="1"/>
        <end position="16"/>
    </location>
</feature>
<protein>
    <recommendedName>
        <fullName evidence="2">DUF8021 domain-containing protein</fullName>
    </recommendedName>
</protein>
<dbReference type="Proteomes" id="UP001239445">
    <property type="component" value="Unassembled WGS sequence"/>
</dbReference>
<proteinExistence type="predicted"/>
<dbReference type="InterPro" id="IPR058334">
    <property type="entry name" value="DUF8021"/>
</dbReference>
<sequence length="270" mass="28947">MVNLPILLGLAAHASAVCTRPQLQAAADAYLTALTSGTPSTLPLATTVNYIENEVLVDIHTGILSTPMKLSFNRTLLDTTDCAAFLELNAASNPHPYVLHTRLALTPTTNQINTLDAVISDAGDWIFNATSHLNYTRSESWDPIPESQRDSRAVIKAAADAYLDQWGSPNMSVPLGTPCARLEGGMYTGASNPSANTCAMGAFPQPLHVAKRRYVIDEVLGGVGVLNNFPWLEASIVNGSTPSSNLVRVQGGLIRYIHEVTICVTRMCGR</sequence>
<keyword evidence="1" id="KW-0732">Signal</keyword>
<reference evidence="3" key="1">
    <citation type="submission" date="2023-06" db="EMBL/GenBank/DDBJ databases">
        <title>Genome-scale phylogeny and comparative genomics of the fungal order Sordariales.</title>
        <authorList>
            <consortium name="Lawrence Berkeley National Laboratory"/>
            <person name="Hensen N."/>
            <person name="Bonometti L."/>
            <person name="Westerberg I."/>
            <person name="Brannstrom I.O."/>
            <person name="Guillou S."/>
            <person name="Cros-Aarteil S."/>
            <person name="Calhoun S."/>
            <person name="Haridas S."/>
            <person name="Kuo A."/>
            <person name="Mondo S."/>
            <person name="Pangilinan J."/>
            <person name="Riley R."/>
            <person name="Labutti K."/>
            <person name="Andreopoulos B."/>
            <person name="Lipzen A."/>
            <person name="Chen C."/>
            <person name="Yanf M."/>
            <person name="Daum C."/>
            <person name="Ng V."/>
            <person name="Clum A."/>
            <person name="Steindorff A."/>
            <person name="Ohm R."/>
            <person name="Martin F."/>
            <person name="Silar P."/>
            <person name="Natvig D."/>
            <person name="Lalanne C."/>
            <person name="Gautier V."/>
            <person name="Ament-Velasquez S.L."/>
            <person name="Kruys A."/>
            <person name="Hutchinson M.I."/>
            <person name="Powell A.J."/>
            <person name="Barry K."/>
            <person name="Miller A.N."/>
            <person name="Grigoriev I.V."/>
            <person name="Debuchy R."/>
            <person name="Gladieux P."/>
            <person name="Thoren M.H."/>
            <person name="Johannesson H."/>
        </authorList>
    </citation>
    <scope>NUCLEOTIDE SEQUENCE</scope>
    <source>
        <strain evidence="3">PSN4</strain>
    </source>
</reference>
<dbReference type="AlphaFoldDB" id="A0AAJ0BE11"/>
<gene>
    <name evidence="3" type="ORF">QBC47DRAFT_360188</name>
</gene>
<comment type="caution">
    <text evidence="3">The sequence shown here is derived from an EMBL/GenBank/DDBJ whole genome shotgun (WGS) entry which is preliminary data.</text>
</comment>
<evidence type="ECO:0000256" key="1">
    <source>
        <dbReference type="SAM" id="SignalP"/>
    </source>
</evidence>
<dbReference type="Pfam" id="PF26061">
    <property type="entry name" value="DUF8021"/>
    <property type="match status" value="1"/>
</dbReference>
<evidence type="ECO:0000313" key="4">
    <source>
        <dbReference type="Proteomes" id="UP001239445"/>
    </source>
</evidence>
<feature type="domain" description="DUF8021" evidence="2">
    <location>
        <begin position="148"/>
        <end position="261"/>
    </location>
</feature>
<feature type="chain" id="PRO_5042615095" description="DUF8021 domain-containing protein" evidence="1">
    <location>
        <begin position="17"/>
        <end position="270"/>
    </location>
</feature>
<organism evidence="3 4">
    <name type="scientific">Echria macrotheca</name>
    <dbReference type="NCBI Taxonomy" id="438768"/>
    <lineage>
        <taxon>Eukaryota</taxon>
        <taxon>Fungi</taxon>
        <taxon>Dikarya</taxon>
        <taxon>Ascomycota</taxon>
        <taxon>Pezizomycotina</taxon>
        <taxon>Sordariomycetes</taxon>
        <taxon>Sordariomycetidae</taxon>
        <taxon>Sordariales</taxon>
        <taxon>Schizotheciaceae</taxon>
        <taxon>Echria</taxon>
    </lineage>
</organism>
<name>A0AAJ0BE11_9PEZI</name>
<dbReference type="EMBL" id="MU839832">
    <property type="protein sequence ID" value="KAK1756504.1"/>
    <property type="molecule type" value="Genomic_DNA"/>
</dbReference>
<keyword evidence="4" id="KW-1185">Reference proteome</keyword>
<accession>A0AAJ0BE11</accession>
<evidence type="ECO:0000313" key="3">
    <source>
        <dbReference type="EMBL" id="KAK1756504.1"/>
    </source>
</evidence>